<dbReference type="AlphaFoldDB" id="A0A6G3SV52"/>
<feature type="domain" description="Condensation" evidence="1">
    <location>
        <begin position="11"/>
        <end position="345"/>
    </location>
</feature>
<dbReference type="Pfam" id="PF00668">
    <property type="entry name" value="Condensation"/>
    <property type="match status" value="1"/>
</dbReference>
<evidence type="ECO:0000259" key="1">
    <source>
        <dbReference type="Pfam" id="PF00668"/>
    </source>
</evidence>
<name>A0A6G3SV52_STRAQ</name>
<accession>A0A6G3SV52</accession>
<reference evidence="2" key="1">
    <citation type="submission" date="2020-01" db="EMBL/GenBank/DDBJ databases">
        <title>Insect and environment-associated Actinomycetes.</title>
        <authorList>
            <person name="Currrie C."/>
            <person name="Chevrette M."/>
            <person name="Carlson C."/>
            <person name="Stubbendieck R."/>
            <person name="Wendt-Pienkowski E."/>
        </authorList>
    </citation>
    <scope>NUCLEOTIDE SEQUENCE</scope>
    <source>
        <strain evidence="2">SID505</strain>
    </source>
</reference>
<organism evidence="2">
    <name type="scientific">Streptomyces anulatus</name>
    <name type="common">Streptomyces chrysomallus</name>
    <dbReference type="NCBI Taxonomy" id="1892"/>
    <lineage>
        <taxon>Bacteria</taxon>
        <taxon>Bacillati</taxon>
        <taxon>Actinomycetota</taxon>
        <taxon>Actinomycetes</taxon>
        <taxon>Kitasatosporales</taxon>
        <taxon>Streptomycetaceae</taxon>
        <taxon>Streptomyces</taxon>
    </lineage>
</organism>
<dbReference type="InterPro" id="IPR023213">
    <property type="entry name" value="CAT-like_dom_sf"/>
</dbReference>
<proteinExistence type="predicted"/>
<dbReference type="Gene3D" id="3.30.559.10">
    <property type="entry name" value="Chloramphenicol acetyltransferase-like domain"/>
    <property type="match status" value="1"/>
</dbReference>
<dbReference type="Gene3D" id="3.30.559.30">
    <property type="entry name" value="Nonribosomal peptide synthetase, condensation domain"/>
    <property type="match status" value="1"/>
</dbReference>
<protein>
    <recommendedName>
        <fullName evidence="1">Condensation domain-containing protein</fullName>
    </recommendedName>
</protein>
<dbReference type="EMBL" id="JAAGMK010000645">
    <property type="protein sequence ID" value="NEB86896.1"/>
    <property type="molecule type" value="Genomic_DNA"/>
</dbReference>
<gene>
    <name evidence="2" type="ORF">G3I43_22355</name>
</gene>
<dbReference type="InterPro" id="IPR001242">
    <property type="entry name" value="Condensation_dom"/>
</dbReference>
<dbReference type="GO" id="GO:0008610">
    <property type="term" value="P:lipid biosynthetic process"/>
    <property type="evidence" value="ECO:0007669"/>
    <property type="project" value="UniProtKB-ARBA"/>
</dbReference>
<dbReference type="RefSeq" id="WP_164258528.1">
    <property type="nucleotide sequence ID" value="NZ_JAAGMK010000645.1"/>
</dbReference>
<dbReference type="GO" id="GO:0003824">
    <property type="term" value="F:catalytic activity"/>
    <property type="evidence" value="ECO:0007669"/>
    <property type="project" value="InterPro"/>
</dbReference>
<evidence type="ECO:0000313" key="2">
    <source>
        <dbReference type="EMBL" id="NEB86896.1"/>
    </source>
</evidence>
<sequence length="633" mass="69332">MGDQSKAYESVPLTSGQVSSWLLFHGCPPQSSGVMRAARWIFPHGVHEERVREAVQHVVERHEVLRTTVAEDANGVLEQRIHLLRPVEIDYCERGDVTEDNIREVTRELLAQPIDVMEEWPARWLVGRLASGNLFLILTAHHFALGGRGVRVIREELTQVMDNLASGHPGKAGLPVCVNPRDLVADELSVKGERARERAREHTREILRSIPSTPFPMDAGGSVDDVRPGRGRLIAGELYSPSLKGSLERLSERWSLPVSAIALAALSVALGGMIPERNALAWQIYSDRAGTGRQNAAGFEPFISLVSGAGLPDADDLRTAARTMWNRILKTLRHRSCGEDVIAEETFHVSRERRVKVHCPFGFNYVDFGGSYATWYEDESAESGASAVGTETIGVEEWDGTPGSFFNCFVVRLPEATKISLYLHEDMLGDNSVDDLLRYIADMITAWSPPPGSDPPSPLPVRAVQPDKGWECLPGGRWVNPRAVGVALNSLTGVEDARAEVVDDGKGAMLVASVRTTDGSLRPDDLRRACLGLLDTPGFAVPDSIEIRVEVSSLPAEPAPPARALDALTAAVRRVVPSGDLNVRESYFAAGGRLSYVPALLYRLKESGWEGLAWEELCSHRPLTEVAGAMYRR</sequence>
<comment type="caution">
    <text evidence="2">The sequence shown here is derived from an EMBL/GenBank/DDBJ whole genome shotgun (WGS) entry which is preliminary data.</text>
</comment>
<dbReference type="SUPFAM" id="SSF52777">
    <property type="entry name" value="CoA-dependent acyltransferases"/>
    <property type="match status" value="2"/>
</dbReference>